<organism evidence="1 2">
    <name type="scientific">Ridgeia piscesae</name>
    <name type="common">Tubeworm</name>
    <dbReference type="NCBI Taxonomy" id="27915"/>
    <lineage>
        <taxon>Eukaryota</taxon>
        <taxon>Metazoa</taxon>
        <taxon>Spiralia</taxon>
        <taxon>Lophotrochozoa</taxon>
        <taxon>Annelida</taxon>
        <taxon>Polychaeta</taxon>
        <taxon>Sedentaria</taxon>
        <taxon>Canalipalpata</taxon>
        <taxon>Sabellida</taxon>
        <taxon>Siboglinidae</taxon>
        <taxon>Ridgeia</taxon>
    </lineage>
</organism>
<evidence type="ECO:0000313" key="1">
    <source>
        <dbReference type="EMBL" id="KAK2178954.1"/>
    </source>
</evidence>
<dbReference type="AlphaFoldDB" id="A0AAD9KWI4"/>
<comment type="caution">
    <text evidence="1">The sequence shown here is derived from an EMBL/GenBank/DDBJ whole genome shotgun (WGS) entry which is preliminary data.</text>
</comment>
<protein>
    <submittedName>
        <fullName evidence="1">Uncharacterized protein</fullName>
    </submittedName>
</protein>
<keyword evidence="2" id="KW-1185">Reference proteome</keyword>
<evidence type="ECO:0000313" key="2">
    <source>
        <dbReference type="Proteomes" id="UP001209878"/>
    </source>
</evidence>
<dbReference type="EMBL" id="JAODUO010000522">
    <property type="protein sequence ID" value="KAK2178954.1"/>
    <property type="molecule type" value="Genomic_DNA"/>
</dbReference>
<proteinExistence type="predicted"/>
<reference evidence="1" key="1">
    <citation type="journal article" date="2023" name="Mol. Biol. Evol.">
        <title>Third-Generation Sequencing Reveals the Adaptive Role of the Epigenome in Three Deep-Sea Polychaetes.</title>
        <authorList>
            <person name="Perez M."/>
            <person name="Aroh O."/>
            <person name="Sun Y."/>
            <person name="Lan Y."/>
            <person name="Juniper S.K."/>
            <person name="Young C.R."/>
            <person name="Angers B."/>
            <person name="Qian P.Y."/>
        </authorList>
    </citation>
    <scope>NUCLEOTIDE SEQUENCE</scope>
    <source>
        <strain evidence="1">R07B-5</strain>
    </source>
</reference>
<gene>
    <name evidence="1" type="ORF">NP493_522g02058</name>
</gene>
<dbReference type="Proteomes" id="UP001209878">
    <property type="component" value="Unassembled WGS sequence"/>
</dbReference>
<sequence>MRPSQQRAADAIGLTNRTLDSLTIRLLCHRTIMSTTLQLKWIIDLYTAFTRLMCGMASLRRSSYLWLNFSTNVCILRSCRVRHFKYTPFNLHRNASDRNAVKCLWWMIGK</sequence>
<accession>A0AAD9KWI4</accession>
<name>A0AAD9KWI4_RIDPI</name>